<keyword evidence="1" id="KW-1133">Transmembrane helix</keyword>
<dbReference type="PANTHER" id="PTHR23028:SF53">
    <property type="entry name" value="ACYL_TRANSF_3 DOMAIN-CONTAINING PROTEIN"/>
    <property type="match status" value="1"/>
</dbReference>
<dbReference type="GO" id="GO:0016747">
    <property type="term" value="F:acyltransferase activity, transferring groups other than amino-acyl groups"/>
    <property type="evidence" value="ECO:0007669"/>
    <property type="project" value="InterPro"/>
</dbReference>
<dbReference type="InterPro" id="IPR002656">
    <property type="entry name" value="Acyl_transf_3_dom"/>
</dbReference>
<gene>
    <name evidence="4" type="ORF">GNY06_10300</name>
</gene>
<feature type="transmembrane region" description="Helical" evidence="1">
    <location>
        <begin position="101"/>
        <end position="120"/>
    </location>
</feature>
<dbReference type="SUPFAM" id="SSF52266">
    <property type="entry name" value="SGNH hydrolase"/>
    <property type="match status" value="1"/>
</dbReference>
<feature type="transmembrane region" description="Helical" evidence="1">
    <location>
        <begin position="185"/>
        <end position="203"/>
    </location>
</feature>
<feature type="transmembrane region" description="Helical" evidence="1">
    <location>
        <begin position="40"/>
        <end position="58"/>
    </location>
</feature>
<keyword evidence="4" id="KW-0012">Acyltransferase</keyword>
<evidence type="ECO:0000259" key="2">
    <source>
        <dbReference type="Pfam" id="PF01757"/>
    </source>
</evidence>
<evidence type="ECO:0000313" key="5">
    <source>
        <dbReference type="Proteomes" id="UP000553459"/>
    </source>
</evidence>
<accession>A0A845PZ75</accession>
<proteinExistence type="predicted"/>
<evidence type="ECO:0000256" key="1">
    <source>
        <dbReference type="SAM" id="Phobius"/>
    </source>
</evidence>
<dbReference type="Pfam" id="PF19040">
    <property type="entry name" value="SGNH"/>
    <property type="match status" value="1"/>
</dbReference>
<feature type="transmembrane region" description="Helical" evidence="1">
    <location>
        <begin position="152"/>
        <end position="173"/>
    </location>
</feature>
<feature type="transmembrane region" description="Helical" evidence="1">
    <location>
        <begin position="209"/>
        <end position="226"/>
    </location>
</feature>
<evidence type="ECO:0000259" key="3">
    <source>
        <dbReference type="Pfam" id="PF19040"/>
    </source>
</evidence>
<feature type="transmembrane region" description="Helical" evidence="1">
    <location>
        <begin position="271"/>
        <end position="294"/>
    </location>
</feature>
<feature type="transmembrane region" description="Helical" evidence="1">
    <location>
        <begin position="127"/>
        <end position="146"/>
    </location>
</feature>
<organism evidence="4 5">
    <name type="scientific">Elizabethkingia argenteiflava</name>
    <dbReference type="NCBI Taxonomy" id="2681556"/>
    <lineage>
        <taxon>Bacteria</taxon>
        <taxon>Pseudomonadati</taxon>
        <taxon>Bacteroidota</taxon>
        <taxon>Flavobacteriia</taxon>
        <taxon>Flavobacteriales</taxon>
        <taxon>Weeksellaceae</taxon>
        <taxon>Elizabethkingia</taxon>
    </lineage>
</organism>
<dbReference type="EMBL" id="JAAABJ010000610">
    <property type="protein sequence ID" value="NAW51747.1"/>
    <property type="molecule type" value="Genomic_DNA"/>
</dbReference>
<name>A0A845PZ75_9FLAO</name>
<reference evidence="4 5" key="1">
    <citation type="submission" date="2019-11" db="EMBL/GenBank/DDBJ databases">
        <title>Characterization of Elizabethkingia argenteiflava sp. nov., isolated from inner surface of Soybean Pods.</title>
        <authorList>
            <person name="Mo S."/>
        </authorList>
    </citation>
    <scope>NUCLEOTIDE SEQUENCE [LARGE SCALE GENOMIC DNA]</scope>
    <source>
        <strain evidence="4 5">YB22</strain>
    </source>
</reference>
<comment type="caution">
    <text evidence="4">The sequence shown here is derived from an EMBL/GenBank/DDBJ whole genome shotgun (WGS) entry which is preliminary data.</text>
</comment>
<dbReference type="PANTHER" id="PTHR23028">
    <property type="entry name" value="ACETYLTRANSFERASE"/>
    <property type="match status" value="1"/>
</dbReference>
<dbReference type="Pfam" id="PF01757">
    <property type="entry name" value="Acyl_transf_3"/>
    <property type="match status" value="1"/>
</dbReference>
<dbReference type="InterPro" id="IPR043968">
    <property type="entry name" value="SGNH"/>
</dbReference>
<dbReference type="InterPro" id="IPR050879">
    <property type="entry name" value="Acyltransferase_3"/>
</dbReference>
<keyword evidence="4" id="KW-0808">Transferase</keyword>
<protein>
    <submittedName>
        <fullName evidence="4">Acyltransferase family protein</fullName>
    </submittedName>
</protein>
<keyword evidence="5" id="KW-1185">Reference proteome</keyword>
<keyword evidence="1" id="KW-0812">Transmembrane</keyword>
<dbReference type="GO" id="GO:0000271">
    <property type="term" value="P:polysaccharide biosynthetic process"/>
    <property type="evidence" value="ECO:0007669"/>
    <property type="project" value="TreeGrafter"/>
</dbReference>
<sequence>MDIFFVISGFLISKIIHSKIQKNTFSLLGFYIDRIKRIVPAYYCMLIICWLLFLFVFVPSDLGKYKLGYFWTFLFNSNHHFANVDDYFGALSNENPLLHTWTLAVEMQFYLFLPLILLVIRNLRTLLITLYITSIIIIGWSTMEIYNANKASMYFSLVSRSSEFFIGVIAAFSKIENKSWVKNHSNYLSGFGLLILIVSAIVFNEASPFPGILALVVCIGAVLILISQDSKINHYISNKYLSYLGEISYSVYLWHWPIMAFYRYYTQSYEFSFIEIVSILLATMIASLLSYYLIERPLRSKERLRFYLPFSFMIVLNVLMVFFTSQVKLRVSNIPSIYIFPSFGLNSHAGGFKEVEVYGGKNEIGKRILFVGDSHALTLKPFVDTIGKKNGFSFRTLTNNVYPTIPFIDPSSIEDKGRRKIQEKLNPIISREFKMADIIIISFYSKEADRWAVAVNKMINNLKPNQRVLLLSDYPTLDKNPVRSNKDFIKDQSRNIKYTIQFNQMPPSILNNFSARENVKFVDFSKNKSFFNDAPFHNDTLMYYDNAHLNVFGSLKYAEKNELKFMEGLNWAIK</sequence>
<dbReference type="AlphaFoldDB" id="A0A845PZ75"/>
<evidence type="ECO:0000313" key="4">
    <source>
        <dbReference type="EMBL" id="NAW51747.1"/>
    </source>
</evidence>
<feature type="transmembrane region" description="Helical" evidence="1">
    <location>
        <begin position="247"/>
        <end position="265"/>
    </location>
</feature>
<feature type="transmembrane region" description="Helical" evidence="1">
    <location>
        <begin position="306"/>
        <end position="325"/>
    </location>
</feature>
<dbReference type="GO" id="GO:0016020">
    <property type="term" value="C:membrane"/>
    <property type="evidence" value="ECO:0007669"/>
    <property type="project" value="TreeGrafter"/>
</dbReference>
<dbReference type="Proteomes" id="UP000553459">
    <property type="component" value="Unassembled WGS sequence"/>
</dbReference>
<keyword evidence="1" id="KW-0472">Membrane</keyword>
<feature type="domain" description="Acyltransferase 3" evidence="2">
    <location>
        <begin position="1"/>
        <end position="291"/>
    </location>
</feature>
<feature type="domain" description="SGNH" evidence="3">
    <location>
        <begin position="354"/>
        <end position="557"/>
    </location>
</feature>